<sequence length="258" mass="29351">MNLIIDKYTLHFSRDTNSLPPDNTTIIFLHDSLGCVELWRDFPKSIESICNCNVLSYDRHGYGKSSPFTVIQRNNDYLLKEAMILGKILDQLSLSRVVLFGHSDGGSIALLAAALFPEKITGIITEGAHVFVEKKTIKGIKEAVRLFKNTNLKERLFKYHGEKTDAVFKMWTETWLSPSYQSWNIEKYLPKIKCPSLIIQGENDEYGTLEQVYSIVEKTTGESNSLILKNIGHTPHKENPQIVIEKVNQFLRKIGISC</sequence>
<dbReference type="PANTHER" id="PTHR43689:SF8">
    <property type="entry name" value="ALPHA_BETA-HYDROLASES SUPERFAMILY PROTEIN"/>
    <property type="match status" value="1"/>
</dbReference>
<protein>
    <submittedName>
        <fullName evidence="2">Alpha/beta fold hydrolase</fullName>
    </submittedName>
</protein>
<name>A0ABW5ARB6_9FLAO</name>
<dbReference type="Proteomes" id="UP001597344">
    <property type="component" value="Unassembled WGS sequence"/>
</dbReference>
<keyword evidence="3" id="KW-1185">Reference proteome</keyword>
<reference evidence="3" key="1">
    <citation type="journal article" date="2019" name="Int. J. Syst. Evol. Microbiol.">
        <title>The Global Catalogue of Microorganisms (GCM) 10K type strain sequencing project: providing services to taxonomists for standard genome sequencing and annotation.</title>
        <authorList>
            <consortium name="The Broad Institute Genomics Platform"/>
            <consortium name="The Broad Institute Genome Sequencing Center for Infectious Disease"/>
            <person name="Wu L."/>
            <person name="Ma J."/>
        </authorList>
    </citation>
    <scope>NUCLEOTIDE SEQUENCE [LARGE SCALE GENOMIC DNA]</scope>
    <source>
        <strain evidence="3">DT92</strain>
    </source>
</reference>
<proteinExistence type="predicted"/>
<comment type="caution">
    <text evidence="2">The sequence shown here is derived from an EMBL/GenBank/DDBJ whole genome shotgun (WGS) entry which is preliminary data.</text>
</comment>
<evidence type="ECO:0000259" key="1">
    <source>
        <dbReference type="Pfam" id="PF00561"/>
    </source>
</evidence>
<evidence type="ECO:0000313" key="3">
    <source>
        <dbReference type="Proteomes" id="UP001597344"/>
    </source>
</evidence>
<dbReference type="PANTHER" id="PTHR43689">
    <property type="entry name" value="HYDROLASE"/>
    <property type="match status" value="1"/>
</dbReference>
<dbReference type="SUPFAM" id="SSF53474">
    <property type="entry name" value="alpha/beta-Hydrolases"/>
    <property type="match status" value="1"/>
</dbReference>
<evidence type="ECO:0000313" key="2">
    <source>
        <dbReference type="EMBL" id="MFD2185409.1"/>
    </source>
</evidence>
<gene>
    <name evidence="2" type="ORF">ACFSJT_01280</name>
</gene>
<dbReference type="Gene3D" id="3.40.50.1820">
    <property type="entry name" value="alpha/beta hydrolase"/>
    <property type="match status" value="1"/>
</dbReference>
<dbReference type="InterPro" id="IPR029058">
    <property type="entry name" value="AB_hydrolase_fold"/>
</dbReference>
<keyword evidence="2" id="KW-0378">Hydrolase</keyword>
<dbReference type="InterPro" id="IPR000073">
    <property type="entry name" value="AB_hydrolase_1"/>
</dbReference>
<dbReference type="EMBL" id="JBHUHY010000002">
    <property type="protein sequence ID" value="MFD2185409.1"/>
    <property type="molecule type" value="Genomic_DNA"/>
</dbReference>
<dbReference type="GO" id="GO:0016787">
    <property type="term" value="F:hydrolase activity"/>
    <property type="evidence" value="ECO:0007669"/>
    <property type="project" value="UniProtKB-KW"/>
</dbReference>
<organism evidence="2 3">
    <name type="scientific">Aquimarina celericrescens</name>
    <dbReference type="NCBI Taxonomy" id="1964542"/>
    <lineage>
        <taxon>Bacteria</taxon>
        <taxon>Pseudomonadati</taxon>
        <taxon>Bacteroidota</taxon>
        <taxon>Flavobacteriia</taxon>
        <taxon>Flavobacteriales</taxon>
        <taxon>Flavobacteriaceae</taxon>
        <taxon>Aquimarina</taxon>
    </lineage>
</organism>
<accession>A0ABW5ARB6</accession>
<dbReference type="RefSeq" id="WP_378318371.1">
    <property type="nucleotide sequence ID" value="NZ_JBHUHY010000002.1"/>
</dbReference>
<feature type="domain" description="AB hydrolase-1" evidence="1">
    <location>
        <begin position="25"/>
        <end position="131"/>
    </location>
</feature>
<dbReference type="Pfam" id="PF00561">
    <property type="entry name" value="Abhydrolase_1"/>
    <property type="match status" value="1"/>
</dbReference>